<reference evidence="5 6" key="1">
    <citation type="submission" date="2017-12" db="EMBL/GenBank/DDBJ databases">
        <title>Phylogenetic diversity of female urinary microbiome.</title>
        <authorList>
            <person name="Thomas-White K."/>
            <person name="Wolfe A.J."/>
        </authorList>
    </citation>
    <scope>NUCLEOTIDE SEQUENCE [LARGE SCALE GENOMIC DNA]</scope>
    <source>
        <strain evidence="5 6">UMB0112</strain>
    </source>
</reference>
<evidence type="ECO:0000256" key="1">
    <source>
        <dbReference type="ARBA" id="ARBA00009075"/>
    </source>
</evidence>
<evidence type="ECO:0000313" key="6">
    <source>
        <dbReference type="Proteomes" id="UP000234639"/>
    </source>
</evidence>
<evidence type="ECO:0008006" key="7">
    <source>
        <dbReference type="Google" id="ProtNLM"/>
    </source>
</evidence>
<dbReference type="PANTHER" id="PTHR34596:SF2">
    <property type="entry name" value="CHITOPORIN"/>
    <property type="match status" value="1"/>
</dbReference>
<keyword evidence="3 4" id="KW-0732">Signal</keyword>
<proteinExistence type="inferred from homology"/>
<keyword evidence="2" id="KW-0813">Transport</keyword>
<dbReference type="AlphaFoldDB" id="A0A2I1NAN9"/>
<comment type="caution">
    <text evidence="5">The sequence shown here is derived from an EMBL/GenBank/DDBJ whole genome shotgun (WGS) entry which is preliminary data.</text>
</comment>
<evidence type="ECO:0000313" key="5">
    <source>
        <dbReference type="EMBL" id="PKZ29436.1"/>
    </source>
</evidence>
<comment type="similarity">
    <text evidence="1">Belongs to the outer membrane porin (Opr) (TC 1.B.25) family.</text>
</comment>
<evidence type="ECO:0000256" key="4">
    <source>
        <dbReference type="SAM" id="SignalP"/>
    </source>
</evidence>
<dbReference type="EMBL" id="PKHU01000003">
    <property type="protein sequence ID" value="PKZ29436.1"/>
    <property type="molecule type" value="Genomic_DNA"/>
</dbReference>
<organism evidence="5 6">
    <name type="scientific">Campylobacter ureolyticus</name>
    <dbReference type="NCBI Taxonomy" id="827"/>
    <lineage>
        <taxon>Bacteria</taxon>
        <taxon>Pseudomonadati</taxon>
        <taxon>Campylobacterota</taxon>
        <taxon>Epsilonproteobacteria</taxon>
        <taxon>Campylobacterales</taxon>
        <taxon>Campylobacteraceae</taxon>
        <taxon>Campylobacter</taxon>
    </lineage>
</organism>
<dbReference type="Gene3D" id="2.40.160.10">
    <property type="entry name" value="Porin"/>
    <property type="match status" value="1"/>
</dbReference>
<accession>A0A2I1NAN9</accession>
<dbReference type="GO" id="GO:0016020">
    <property type="term" value="C:membrane"/>
    <property type="evidence" value="ECO:0007669"/>
    <property type="project" value="InterPro"/>
</dbReference>
<name>A0A2I1NAN9_9BACT</name>
<dbReference type="InterPro" id="IPR023614">
    <property type="entry name" value="Porin_dom_sf"/>
</dbReference>
<dbReference type="InterPro" id="IPR005318">
    <property type="entry name" value="OM_porin_bac"/>
</dbReference>
<dbReference type="Proteomes" id="UP000234639">
    <property type="component" value="Unassembled WGS sequence"/>
</dbReference>
<protein>
    <recommendedName>
        <fullName evidence="7">Outer membrane porin, OprD family</fullName>
    </recommendedName>
</protein>
<dbReference type="RefSeq" id="WP_101637020.1">
    <property type="nucleotide sequence ID" value="NZ_CAUPEY010000002.1"/>
</dbReference>
<feature type="chain" id="PRO_5014139249" description="Outer membrane porin, OprD family" evidence="4">
    <location>
        <begin position="21"/>
        <end position="444"/>
    </location>
</feature>
<dbReference type="PANTHER" id="PTHR34596">
    <property type="entry name" value="CHITOPORIN"/>
    <property type="match status" value="1"/>
</dbReference>
<evidence type="ECO:0000256" key="3">
    <source>
        <dbReference type="ARBA" id="ARBA00022729"/>
    </source>
</evidence>
<gene>
    <name evidence="5" type="ORF">CYJ41_03525</name>
</gene>
<dbReference type="Pfam" id="PF03573">
    <property type="entry name" value="OprD"/>
    <property type="match status" value="1"/>
</dbReference>
<dbReference type="GO" id="GO:0015288">
    <property type="term" value="F:porin activity"/>
    <property type="evidence" value="ECO:0007669"/>
    <property type="project" value="TreeGrafter"/>
</dbReference>
<feature type="signal peptide" evidence="4">
    <location>
        <begin position="1"/>
        <end position="20"/>
    </location>
</feature>
<sequence>MKFHKISITLLIALSSMAFAGSNNESLKDALLNTKFNSELKAWYWDKTDETSKFNNENITNFALELGLKTGDLYGFYLGSTAQIAFAPIGKKNAKLLYNGEQNTKGIVLSQLHLGYKISNSDIKIGRQFINTPLVAGNGARILKESFEGATANIKDIENNDIFLGYVYKFQGRTSFIMGDESGKYPKFKDRITLGGVGPKAHKFDRFYYLGLTNKSFENLDLTAQYSYLNNVEFAIPNMKDKSGDIHLYYTEGNYKVPFENFNLKFDANFRGSKTSGQLEERNFNGQMYGIKAGVYDLNGFNFIAAATTVSKNKSVIMSAGLGGNSYTFLPVRGGHLFTSTAGMTTYKFQTDYNFSKIGIKNLKTSAAYVFSKHSAPNKQAGMNPENVKREYNGYSLAFNYKVPCLEGLSTNLMWVSLNEEKTLNNKTDKSKIDELWIKLSYKF</sequence>
<evidence type="ECO:0000256" key="2">
    <source>
        <dbReference type="ARBA" id="ARBA00022448"/>
    </source>
</evidence>